<keyword evidence="1" id="KW-0472">Membrane</keyword>
<evidence type="ECO:0000313" key="4">
    <source>
        <dbReference type="Proteomes" id="UP000013783"/>
    </source>
</evidence>
<dbReference type="Proteomes" id="UP000013783">
    <property type="component" value="Unassembled WGS sequence"/>
</dbReference>
<protein>
    <submittedName>
        <fullName evidence="2">Uncharacterized protein</fullName>
    </submittedName>
</protein>
<accession>R2REG3</accession>
<gene>
    <name evidence="3" type="ORF">I585_02620</name>
    <name evidence="2" type="ORF">UAI_03438</name>
</gene>
<feature type="transmembrane region" description="Helical" evidence="1">
    <location>
        <begin position="32"/>
        <end position="48"/>
    </location>
</feature>
<proteinExistence type="predicted"/>
<keyword evidence="5" id="KW-1185">Reference proteome</keyword>
<dbReference type="PATRIC" id="fig|1158601.3.peg.3413"/>
<reference evidence="3 5" key="2">
    <citation type="submission" date="2013-03" db="EMBL/GenBank/DDBJ databases">
        <title>The Genome Sequence of Enterococcus malodoratus ATCC_43197 (PacBio/Illumina hybrid assembly).</title>
        <authorList>
            <consortium name="The Broad Institute Genomics Platform"/>
            <consortium name="The Broad Institute Genome Sequencing Center for Infectious Disease"/>
            <person name="Earl A."/>
            <person name="Russ C."/>
            <person name="Gilmore M."/>
            <person name="Surin D."/>
            <person name="Walker B."/>
            <person name="Young S."/>
            <person name="Zeng Q."/>
            <person name="Gargeya S."/>
            <person name="Fitzgerald M."/>
            <person name="Haas B."/>
            <person name="Abouelleil A."/>
            <person name="Allen A.W."/>
            <person name="Alvarado L."/>
            <person name="Arachchi H.M."/>
            <person name="Berlin A.M."/>
            <person name="Chapman S.B."/>
            <person name="Gainer-Dewar J."/>
            <person name="Goldberg J."/>
            <person name="Griggs A."/>
            <person name="Gujja S."/>
            <person name="Hansen M."/>
            <person name="Howarth C."/>
            <person name="Imamovic A."/>
            <person name="Ireland A."/>
            <person name="Larimer J."/>
            <person name="McCowan C."/>
            <person name="Murphy C."/>
            <person name="Pearson M."/>
            <person name="Poon T.W."/>
            <person name="Priest M."/>
            <person name="Roberts A."/>
            <person name="Saif S."/>
            <person name="Shea T."/>
            <person name="Sisk P."/>
            <person name="Sykes S."/>
            <person name="Wortman J."/>
            <person name="Nusbaum C."/>
            <person name="Birren B."/>
        </authorList>
    </citation>
    <scope>NUCLEOTIDE SEQUENCE [LARGE SCALE GENOMIC DNA]</scope>
    <source>
        <strain evidence="3 5">ATCC 43197</strain>
    </source>
</reference>
<organism evidence="2 4">
    <name type="scientific">Enterococcus malodoratus ATCC 43197</name>
    <dbReference type="NCBI Taxonomy" id="1158601"/>
    <lineage>
        <taxon>Bacteria</taxon>
        <taxon>Bacillati</taxon>
        <taxon>Bacillota</taxon>
        <taxon>Bacilli</taxon>
        <taxon>Lactobacillales</taxon>
        <taxon>Enterococcaceae</taxon>
        <taxon>Enterococcus</taxon>
    </lineage>
</organism>
<keyword evidence="1" id="KW-1133">Transmembrane helix</keyword>
<dbReference type="Proteomes" id="UP000014148">
    <property type="component" value="Unassembled WGS sequence"/>
</dbReference>
<keyword evidence="1" id="KW-0812">Transmembrane</keyword>
<dbReference type="EMBL" id="ASWA01000003">
    <property type="protein sequence ID" value="EOT67099.1"/>
    <property type="molecule type" value="Genomic_DNA"/>
</dbReference>
<dbReference type="EMBL" id="AJAK01000022">
    <property type="protein sequence ID" value="EOH74369.1"/>
    <property type="molecule type" value="Genomic_DNA"/>
</dbReference>
<comment type="caution">
    <text evidence="2">The sequence shown here is derived from an EMBL/GenBank/DDBJ whole genome shotgun (WGS) entry which is preliminary data.</text>
</comment>
<reference evidence="2 4" key="1">
    <citation type="submission" date="2013-02" db="EMBL/GenBank/DDBJ databases">
        <title>The Genome Sequence of Enterococcus malodoratus ATCC_43197.</title>
        <authorList>
            <consortium name="The Broad Institute Genome Sequencing Platform"/>
            <consortium name="The Broad Institute Genome Sequencing Center for Infectious Disease"/>
            <person name="Earl A.M."/>
            <person name="Gilmore M.S."/>
            <person name="Lebreton F."/>
            <person name="Walker B."/>
            <person name="Young S.K."/>
            <person name="Zeng Q."/>
            <person name="Gargeya S."/>
            <person name="Fitzgerald M."/>
            <person name="Haas B."/>
            <person name="Abouelleil A."/>
            <person name="Alvarado L."/>
            <person name="Arachchi H.M."/>
            <person name="Berlin A.M."/>
            <person name="Chapman S.B."/>
            <person name="Dewar J."/>
            <person name="Goldberg J."/>
            <person name="Griggs A."/>
            <person name="Gujja S."/>
            <person name="Hansen M."/>
            <person name="Howarth C."/>
            <person name="Imamovic A."/>
            <person name="Larimer J."/>
            <person name="McCowan C."/>
            <person name="Murphy C."/>
            <person name="Neiman D."/>
            <person name="Pearson M."/>
            <person name="Priest M."/>
            <person name="Roberts A."/>
            <person name="Saif S."/>
            <person name="Shea T."/>
            <person name="Sisk P."/>
            <person name="Sykes S."/>
            <person name="Wortman J."/>
            <person name="Nusbaum C."/>
            <person name="Birren B."/>
        </authorList>
    </citation>
    <scope>NUCLEOTIDE SEQUENCE [LARGE SCALE GENOMIC DNA]</scope>
    <source>
        <strain evidence="2 4">ATCC 43197</strain>
    </source>
</reference>
<evidence type="ECO:0000313" key="3">
    <source>
        <dbReference type="EMBL" id="EOT67099.1"/>
    </source>
</evidence>
<sequence length="62" mass="7251">MDTRDGPHPETYLNYAIFNGDYPAIKMFPDTGFIYVRLISVIFALAGWHKRTLNFDYFTEEA</sequence>
<evidence type="ECO:0000313" key="2">
    <source>
        <dbReference type="EMBL" id="EOH74369.1"/>
    </source>
</evidence>
<evidence type="ECO:0000313" key="5">
    <source>
        <dbReference type="Proteomes" id="UP000014148"/>
    </source>
</evidence>
<evidence type="ECO:0000256" key="1">
    <source>
        <dbReference type="SAM" id="Phobius"/>
    </source>
</evidence>
<dbReference type="RefSeq" id="WP_010742234.1">
    <property type="nucleotide sequence ID" value="NZ_KB946251.1"/>
</dbReference>
<name>R2REG3_9ENTE</name>
<dbReference type="AlphaFoldDB" id="R2REG3"/>